<feature type="domain" description="Amidohydrolase-related" evidence="6">
    <location>
        <begin position="51"/>
        <end position="380"/>
    </location>
</feature>
<comment type="similarity">
    <text evidence="1 5">Belongs to the metallo-dependent hydrolases superfamily. NagA family.</text>
</comment>
<evidence type="ECO:0000313" key="8">
    <source>
        <dbReference type="Proteomes" id="UP000751852"/>
    </source>
</evidence>
<evidence type="ECO:0000256" key="3">
    <source>
        <dbReference type="ARBA" id="ARBA00022801"/>
    </source>
</evidence>
<dbReference type="SUPFAM" id="SSF51556">
    <property type="entry name" value="Metallo-dependent hydrolases"/>
    <property type="match status" value="1"/>
</dbReference>
<dbReference type="EC" id="3.5.1.25" evidence="7"/>
<evidence type="ECO:0000259" key="6">
    <source>
        <dbReference type="Pfam" id="PF01979"/>
    </source>
</evidence>
<evidence type="ECO:0000256" key="1">
    <source>
        <dbReference type="ARBA" id="ARBA00010716"/>
    </source>
</evidence>
<dbReference type="RefSeq" id="WP_198617738.1">
    <property type="nucleotide sequence ID" value="NZ_JABANU010000010.1"/>
</dbReference>
<dbReference type="GO" id="GO:0008448">
    <property type="term" value="F:N-acetylglucosamine-6-phosphate deacetylase activity"/>
    <property type="evidence" value="ECO:0007669"/>
    <property type="project" value="UniProtKB-EC"/>
</dbReference>
<evidence type="ECO:0000256" key="5">
    <source>
        <dbReference type="PIRNR" id="PIRNR038994"/>
    </source>
</evidence>
<dbReference type="EMBL" id="JABANU010000010">
    <property type="protein sequence ID" value="MBI5974953.1"/>
    <property type="molecule type" value="Genomic_DNA"/>
</dbReference>
<accession>A0ABS0TB12</accession>
<comment type="caution">
    <text evidence="7">The sequence shown here is derived from an EMBL/GenBank/DDBJ whole genome shotgun (WGS) entry which is preliminary data.</text>
</comment>
<dbReference type="InterPro" id="IPR003764">
    <property type="entry name" value="GlcNAc_6-P_deAcase"/>
</dbReference>
<dbReference type="Proteomes" id="UP000751852">
    <property type="component" value="Unassembled WGS sequence"/>
</dbReference>
<dbReference type="InterPro" id="IPR011059">
    <property type="entry name" value="Metal-dep_hydrolase_composite"/>
</dbReference>
<evidence type="ECO:0000256" key="2">
    <source>
        <dbReference type="ARBA" id="ARBA00022723"/>
    </source>
</evidence>
<keyword evidence="2" id="KW-0479">Metal-binding</keyword>
<dbReference type="PANTHER" id="PTHR11113">
    <property type="entry name" value="N-ACETYLGLUCOSAMINE-6-PHOSPHATE DEACETYLASE"/>
    <property type="match status" value="1"/>
</dbReference>
<dbReference type="SUPFAM" id="SSF51338">
    <property type="entry name" value="Composite domain of metallo-dependent hydrolases"/>
    <property type="match status" value="1"/>
</dbReference>
<dbReference type="NCBIfam" id="TIGR00221">
    <property type="entry name" value="nagA"/>
    <property type="match status" value="1"/>
</dbReference>
<evidence type="ECO:0000313" key="7">
    <source>
        <dbReference type="EMBL" id="MBI5974953.1"/>
    </source>
</evidence>
<dbReference type="InterPro" id="IPR006680">
    <property type="entry name" value="Amidohydro-rel"/>
</dbReference>
<dbReference type="PIRSF" id="PIRSF038994">
    <property type="entry name" value="NagA"/>
    <property type="match status" value="1"/>
</dbReference>
<dbReference type="PANTHER" id="PTHR11113:SF14">
    <property type="entry name" value="N-ACETYLGLUCOSAMINE-6-PHOSPHATE DEACETYLASE"/>
    <property type="match status" value="1"/>
</dbReference>
<name>A0ABS0TB12_9STAP</name>
<dbReference type="Pfam" id="PF01979">
    <property type="entry name" value="Amidohydro_1"/>
    <property type="match status" value="1"/>
</dbReference>
<gene>
    <name evidence="7" type="primary">nagA</name>
    <name evidence="7" type="ORF">HHH54_04965</name>
</gene>
<dbReference type="Gene3D" id="3.20.20.140">
    <property type="entry name" value="Metal-dependent hydrolases"/>
    <property type="match status" value="1"/>
</dbReference>
<dbReference type="CDD" id="cd00854">
    <property type="entry name" value="NagA"/>
    <property type="match status" value="1"/>
</dbReference>
<keyword evidence="8" id="KW-1185">Reference proteome</keyword>
<proteinExistence type="inferred from homology"/>
<protein>
    <submittedName>
        <fullName evidence="7">N-acetylglucosamine-6-phosphate deacetylase</fullName>
        <ecNumber evidence="7">3.5.1.25</ecNumber>
    </submittedName>
</protein>
<dbReference type="Gene3D" id="2.30.40.10">
    <property type="entry name" value="Urease, subunit C, domain 1"/>
    <property type="match status" value="1"/>
</dbReference>
<sequence>MSYAIVNGTIYTDSGVISKGYIIIENGRIAAIESGDYEGTLETLDAQGQNILPGFIDMHIHGGYGEDTMDASYEGLMHLAQKLLSEGTTSFLPTTMTQSNEAIEKALDNVVKVQAQQQGTDSADIVGVHLEGPFISENKIGAQNPKYIQRPSIKQLEHFQQVAHHLIKIVTIAPEVDGAEETIQALKEDIIFSMGHSEVTFDQANHAADIGVQHVTHLYNAGTPFQHRDPGMFGAAWTNPNINTEIIVDGIHSHPASVQIAYQQKGNTHMYLITDAMRAKGMPDGQYELGGQPVIVKQNEARLESGSLAGSILKMNDGLRHFMNFTGDTLASLWRVTSLNQAKALGIDHEKGSIAVGKIADLVIVDEDIQVKHTIKKGHIHTF</sequence>
<keyword evidence="3 5" id="KW-0378">Hydrolase</keyword>
<keyword evidence="4 5" id="KW-0119">Carbohydrate metabolism</keyword>
<reference evidence="7 8" key="1">
    <citation type="submission" date="2020-04" db="EMBL/GenBank/DDBJ databases">
        <title>Staphylococcus species from domestic dog.</title>
        <authorList>
            <person name="Paterson G.K."/>
        </authorList>
    </citation>
    <scope>NUCLEOTIDE SEQUENCE [LARGE SCALE GENOMIC DNA]</scope>
    <source>
        <strain evidence="7 8">H16/1A</strain>
    </source>
</reference>
<organism evidence="7 8">
    <name type="scientific">Staphylococcus canis</name>
    <dbReference type="NCBI Taxonomy" id="2724942"/>
    <lineage>
        <taxon>Bacteria</taxon>
        <taxon>Bacillati</taxon>
        <taxon>Bacillota</taxon>
        <taxon>Bacilli</taxon>
        <taxon>Bacillales</taxon>
        <taxon>Staphylococcaceae</taxon>
        <taxon>Staphylococcus</taxon>
    </lineage>
</organism>
<evidence type="ECO:0000256" key="4">
    <source>
        <dbReference type="ARBA" id="ARBA00023277"/>
    </source>
</evidence>
<dbReference type="InterPro" id="IPR032466">
    <property type="entry name" value="Metal_Hydrolase"/>
</dbReference>